<keyword evidence="1" id="KW-0175">Coiled coil</keyword>
<gene>
    <name evidence="3" type="ORF">GLOINDRAFT_5080</name>
</gene>
<feature type="coiled-coil region" evidence="1">
    <location>
        <begin position="85"/>
        <end position="112"/>
    </location>
</feature>
<evidence type="ECO:0000313" key="3">
    <source>
        <dbReference type="EMBL" id="ESA03938.1"/>
    </source>
</evidence>
<organism evidence="3">
    <name type="scientific">Rhizophagus irregularis (strain DAOM 181602 / DAOM 197198 / MUCL 43194)</name>
    <name type="common">Arbuscular mycorrhizal fungus</name>
    <name type="synonym">Glomus intraradices</name>
    <dbReference type="NCBI Taxonomy" id="747089"/>
    <lineage>
        <taxon>Eukaryota</taxon>
        <taxon>Fungi</taxon>
        <taxon>Fungi incertae sedis</taxon>
        <taxon>Mucoromycota</taxon>
        <taxon>Glomeromycotina</taxon>
        <taxon>Glomeromycetes</taxon>
        <taxon>Glomerales</taxon>
        <taxon>Glomeraceae</taxon>
        <taxon>Rhizophagus</taxon>
    </lineage>
</organism>
<reference evidence="3" key="1">
    <citation type="submission" date="2013-07" db="EMBL/GenBank/DDBJ databases">
        <title>The genome of an arbuscular mycorrhizal fungus provides insights into the evolution of the oldest plant symbiosis.</title>
        <authorList>
            <consortium name="DOE Joint Genome Institute"/>
            <person name="Tisserant E."/>
            <person name="Malbreil M."/>
            <person name="Kuo A."/>
            <person name="Kohler A."/>
            <person name="Symeonidi A."/>
            <person name="Balestrini R."/>
            <person name="Charron P."/>
            <person name="Duensing N."/>
            <person name="Frei-dit-Frey N."/>
            <person name="Gianinazzi-Pearson V."/>
            <person name="Gilbert B."/>
            <person name="Handa Y."/>
            <person name="Hijri M."/>
            <person name="Kaul R."/>
            <person name="Kawaguchi M."/>
            <person name="Krajinski F."/>
            <person name="Lammers P."/>
            <person name="Lapierre D."/>
            <person name="Masclaux F.G."/>
            <person name="Murat C."/>
            <person name="Morin E."/>
            <person name="Ndikumana S."/>
            <person name="Pagni M."/>
            <person name="Petitpierre D."/>
            <person name="Requena N."/>
            <person name="Rosikiewicz P."/>
            <person name="Riley R."/>
            <person name="Saito K."/>
            <person name="San Clemente H."/>
            <person name="Shapiro H."/>
            <person name="van Tuinen D."/>
            <person name="Becard G."/>
            <person name="Bonfante P."/>
            <person name="Paszkowski U."/>
            <person name="Shachar-Hill Y."/>
            <person name="Young J.P."/>
            <person name="Sanders I.R."/>
            <person name="Henrissat B."/>
            <person name="Rensing S.A."/>
            <person name="Grigoriev I.V."/>
            <person name="Corradi N."/>
            <person name="Roux C."/>
            <person name="Martin F."/>
        </authorList>
    </citation>
    <scope>NUCLEOTIDE SEQUENCE</scope>
    <source>
        <strain evidence="3">DAOM 197198</strain>
    </source>
</reference>
<name>U9TC84_RHIID</name>
<keyword evidence="2" id="KW-0472">Membrane</keyword>
<protein>
    <submittedName>
        <fullName evidence="3">Uncharacterized protein</fullName>
    </submittedName>
</protein>
<keyword evidence="2" id="KW-0812">Transmembrane</keyword>
<dbReference type="EMBL" id="KI294691">
    <property type="protein sequence ID" value="ESA03938.1"/>
    <property type="molecule type" value="Genomic_DNA"/>
</dbReference>
<sequence>MFTGLLECHYLDEIVDYKIVNKLTYASTIISFYVPNILQTLLITLFWPINFYFVKACVFILILPLTRNVSYFSDIKETQISIEGMQEKITKIDELQTKIDKIQQETMNENKNING</sequence>
<dbReference type="AlphaFoldDB" id="U9TC84"/>
<feature type="transmembrane region" description="Helical" evidence="2">
    <location>
        <begin position="41"/>
        <end position="63"/>
    </location>
</feature>
<evidence type="ECO:0000256" key="2">
    <source>
        <dbReference type="SAM" id="Phobius"/>
    </source>
</evidence>
<keyword evidence="2" id="KW-1133">Transmembrane helix</keyword>
<proteinExistence type="predicted"/>
<dbReference type="HOGENOM" id="CLU_2110256_0_0_1"/>
<accession>U9TC84</accession>
<evidence type="ECO:0000256" key="1">
    <source>
        <dbReference type="SAM" id="Coils"/>
    </source>
</evidence>